<dbReference type="SUPFAM" id="SSF49464">
    <property type="entry name" value="Carboxypeptidase regulatory domain-like"/>
    <property type="match status" value="1"/>
</dbReference>
<evidence type="ECO:0000256" key="9">
    <source>
        <dbReference type="RuleBase" id="RU003357"/>
    </source>
</evidence>
<dbReference type="Gene3D" id="2.40.170.20">
    <property type="entry name" value="TonB-dependent receptor, beta-barrel domain"/>
    <property type="match status" value="1"/>
</dbReference>
<dbReference type="EMBL" id="JADILV010000038">
    <property type="protein sequence ID" value="MBO8483605.1"/>
    <property type="molecule type" value="Genomic_DNA"/>
</dbReference>
<keyword evidence="3 8" id="KW-1134">Transmembrane beta strand</keyword>
<evidence type="ECO:0000256" key="4">
    <source>
        <dbReference type="ARBA" id="ARBA00022692"/>
    </source>
</evidence>
<dbReference type="AlphaFoldDB" id="A0A940DRU6"/>
<proteinExistence type="inferred from homology"/>
<feature type="domain" description="TonB-dependent receptor-like beta-barrel" evidence="11">
    <location>
        <begin position="421"/>
        <end position="1025"/>
    </location>
</feature>
<reference evidence="13" key="2">
    <citation type="journal article" date="2021" name="PeerJ">
        <title>Extensive microbial diversity within the chicken gut microbiome revealed by metagenomics and culture.</title>
        <authorList>
            <person name="Gilroy R."/>
            <person name="Ravi A."/>
            <person name="Getino M."/>
            <person name="Pursley I."/>
            <person name="Horton D.L."/>
            <person name="Alikhan N.F."/>
            <person name="Baker D."/>
            <person name="Gharbi K."/>
            <person name="Hall N."/>
            <person name="Watson M."/>
            <person name="Adriaenssens E.M."/>
            <person name="Foster-Nyarko E."/>
            <person name="Jarju S."/>
            <person name="Secka A."/>
            <person name="Antonio M."/>
            <person name="Oren A."/>
            <person name="Chaudhuri R.R."/>
            <person name="La Ragione R."/>
            <person name="Hildebrand F."/>
            <person name="Pallen M.J."/>
        </authorList>
    </citation>
    <scope>NUCLEOTIDE SEQUENCE</scope>
    <source>
        <strain evidence="13">G3-8215</strain>
    </source>
</reference>
<feature type="non-terminal residue" evidence="13">
    <location>
        <position position="1039"/>
    </location>
</feature>
<comment type="caution">
    <text evidence="13">The sequence shown here is derived from an EMBL/GenBank/DDBJ whole genome shotgun (WGS) entry which is preliminary data.</text>
</comment>
<keyword evidence="2 8" id="KW-0813">Transport</keyword>
<dbReference type="InterPro" id="IPR037066">
    <property type="entry name" value="Plug_dom_sf"/>
</dbReference>
<dbReference type="Gene3D" id="2.60.40.1120">
    <property type="entry name" value="Carboxypeptidase-like, regulatory domain"/>
    <property type="match status" value="1"/>
</dbReference>
<feature type="chain" id="PRO_5036980692" evidence="10">
    <location>
        <begin position="21"/>
        <end position="1039"/>
    </location>
</feature>
<dbReference type="InterPro" id="IPR023996">
    <property type="entry name" value="TonB-dep_OMP_SusC/RagA"/>
</dbReference>
<organism evidence="13 14">
    <name type="scientific">Candidatus Cryptobacteroides avicola</name>
    <dbReference type="NCBI Taxonomy" id="2840757"/>
    <lineage>
        <taxon>Bacteria</taxon>
        <taxon>Pseudomonadati</taxon>
        <taxon>Bacteroidota</taxon>
        <taxon>Bacteroidia</taxon>
        <taxon>Bacteroidales</taxon>
        <taxon>Candidatus Cryptobacteroides</taxon>
    </lineage>
</organism>
<keyword evidence="5 9" id="KW-0798">TonB box</keyword>
<evidence type="ECO:0000256" key="8">
    <source>
        <dbReference type="PROSITE-ProRule" id="PRU01360"/>
    </source>
</evidence>
<evidence type="ECO:0000256" key="2">
    <source>
        <dbReference type="ARBA" id="ARBA00022448"/>
    </source>
</evidence>
<dbReference type="InterPro" id="IPR008969">
    <property type="entry name" value="CarboxyPept-like_regulatory"/>
</dbReference>
<dbReference type="Gene3D" id="2.170.130.10">
    <property type="entry name" value="TonB-dependent receptor, plug domain"/>
    <property type="match status" value="1"/>
</dbReference>
<keyword evidence="10" id="KW-0732">Signal</keyword>
<dbReference type="Pfam" id="PF00593">
    <property type="entry name" value="TonB_dep_Rec_b-barrel"/>
    <property type="match status" value="1"/>
</dbReference>
<evidence type="ECO:0000313" key="13">
    <source>
        <dbReference type="EMBL" id="MBO8483605.1"/>
    </source>
</evidence>
<dbReference type="FunFam" id="2.170.130.10:FF:000008">
    <property type="entry name" value="SusC/RagA family TonB-linked outer membrane protein"/>
    <property type="match status" value="1"/>
</dbReference>
<dbReference type="PROSITE" id="PS52016">
    <property type="entry name" value="TONB_DEPENDENT_REC_3"/>
    <property type="match status" value="1"/>
</dbReference>
<dbReference type="Pfam" id="PF13715">
    <property type="entry name" value="CarbopepD_reg_2"/>
    <property type="match status" value="1"/>
</dbReference>
<evidence type="ECO:0000259" key="12">
    <source>
        <dbReference type="Pfam" id="PF07715"/>
    </source>
</evidence>
<dbReference type="Proteomes" id="UP000725002">
    <property type="component" value="Unassembled WGS sequence"/>
</dbReference>
<name>A0A940DRU6_9BACT</name>
<evidence type="ECO:0000313" key="14">
    <source>
        <dbReference type="Proteomes" id="UP000725002"/>
    </source>
</evidence>
<evidence type="ECO:0000259" key="11">
    <source>
        <dbReference type="Pfam" id="PF00593"/>
    </source>
</evidence>
<keyword evidence="13" id="KW-0675">Receptor</keyword>
<keyword evidence="6 8" id="KW-0472">Membrane</keyword>
<evidence type="ECO:0000256" key="6">
    <source>
        <dbReference type="ARBA" id="ARBA00023136"/>
    </source>
</evidence>
<comment type="subcellular location">
    <subcellularLocation>
        <location evidence="1 8">Cell outer membrane</location>
        <topology evidence="1 8">Multi-pass membrane protein</topology>
    </subcellularLocation>
</comment>
<dbReference type="GO" id="GO:0009279">
    <property type="term" value="C:cell outer membrane"/>
    <property type="evidence" value="ECO:0007669"/>
    <property type="project" value="UniProtKB-SubCell"/>
</dbReference>
<dbReference type="InterPro" id="IPR023997">
    <property type="entry name" value="TonB-dep_OMP_SusC/RagA_CS"/>
</dbReference>
<evidence type="ECO:0000256" key="10">
    <source>
        <dbReference type="SAM" id="SignalP"/>
    </source>
</evidence>
<evidence type="ECO:0000256" key="1">
    <source>
        <dbReference type="ARBA" id="ARBA00004571"/>
    </source>
</evidence>
<evidence type="ECO:0000256" key="7">
    <source>
        <dbReference type="ARBA" id="ARBA00023237"/>
    </source>
</evidence>
<dbReference type="Pfam" id="PF07715">
    <property type="entry name" value="Plug"/>
    <property type="match status" value="1"/>
</dbReference>
<feature type="signal peptide" evidence="10">
    <location>
        <begin position="1"/>
        <end position="20"/>
    </location>
</feature>
<reference evidence="13" key="1">
    <citation type="submission" date="2020-10" db="EMBL/GenBank/DDBJ databases">
        <authorList>
            <person name="Gilroy R."/>
        </authorList>
    </citation>
    <scope>NUCLEOTIDE SEQUENCE</scope>
    <source>
        <strain evidence="13">G3-8215</strain>
    </source>
</reference>
<keyword evidence="4 8" id="KW-0812">Transmembrane</keyword>
<feature type="domain" description="TonB-dependent receptor plug" evidence="12">
    <location>
        <begin position="114"/>
        <end position="240"/>
    </location>
</feature>
<protein>
    <submittedName>
        <fullName evidence="13">TonB-dependent receptor</fullName>
    </submittedName>
</protein>
<sequence>MKKIALILVCCLLCTTSMFAQTFPVSGKVVDATDDAPMVGAAVQIEGVKGGEITDLDGNFTIEAKPGDVLIVSFLGKESQEIEVVENQRFILVSLEDDTNRLDEVVIIGYGAVKKRDLTGSVSQVKADDLLESGPTLSINSALQGKVAGMQVKQNDGAPGGGLTIQIRGANSFSTSTQPLYIVDGLPYGGGGDMPDTGLGTSGSGSNPIANINPNDIESIEVLKDASSTAIYGSRGANGVVIITTKKGKEGKNNVTFSSNFSFSKVVKKIDVLDAKTYAEYMNEQYANTNPTGQFPYRGEWYYSTDEAGNIMTDTGQYSPAPEDFLRPGTYTDEYGNTDTVGSTDWQDAIFQTGFTQEYNLSLDGGNNKGGYLLSLNYSKQSGTIVGSGYKRIAVRSNTWRKVANWLEMGLNVNYTNSVTDFVNSSTSGGDGVIYSALVFPPTYDASINTREDNELNWLAANPYVYVREAYDKYKANNVYLSSYVDITLAKGLHLRENFGFSYSGNDRGTYYNRKTRQGYEPTNGTGAQATNWSEGYTSETLLTYNNTFGEYHDLNILAGVTFSESNWKYNNMSAYDFPTDLTLMHDMSAGGKVYPLSSGRGRSRMQSNLARINYGYKGKYLFTASYRADGSSVFVSGNKYAHFFSGAFAWRLSAEPWIEKLNFFDDLKLRLSYGQTGNQAIDTYATIPALSVASYVFGGTLTAGYAEQTWKGPINNGLKWETTSQVDAGLDISFAKGRVNFTIDAYYKKTNDILQRVAIETNSGYTQMATNMGHVINKGLEISGSFFPNVAKGLSWEIDANISFNRNAIGGMPGDQYASEFINSIKNVFVLRNGCPIGTVVGYVEDGFYDSIAEVRADPQYANVSAAEAESMLGEIKYRDYNKDGQITDADKRVIGNTNPDFTYGLTNTMSYKGFTFSFFFQGTVGNDIVNANTIANNTSASMTGISNITRAQYEGRWREGNEANATWPKAAFDGYTRIWRFTDRYIEDGSYLRLKNVSLGYTFFPRKWKVIKNINVYFSASNLFTISKYSWYDPDVN</sequence>
<dbReference type="NCBIfam" id="TIGR04056">
    <property type="entry name" value="OMP_RagA_SusC"/>
    <property type="match status" value="1"/>
</dbReference>
<accession>A0A940DRU6</accession>
<dbReference type="NCBIfam" id="TIGR04057">
    <property type="entry name" value="SusC_RagA_signa"/>
    <property type="match status" value="1"/>
</dbReference>
<dbReference type="InterPro" id="IPR000531">
    <property type="entry name" value="Beta-barrel_TonB"/>
</dbReference>
<gene>
    <name evidence="13" type="ORF">IAB75_05770</name>
</gene>
<dbReference type="SUPFAM" id="SSF56935">
    <property type="entry name" value="Porins"/>
    <property type="match status" value="1"/>
</dbReference>
<evidence type="ECO:0000256" key="3">
    <source>
        <dbReference type="ARBA" id="ARBA00022452"/>
    </source>
</evidence>
<keyword evidence="7 8" id="KW-0998">Cell outer membrane</keyword>
<dbReference type="InterPro" id="IPR039426">
    <property type="entry name" value="TonB-dep_rcpt-like"/>
</dbReference>
<dbReference type="InterPro" id="IPR012910">
    <property type="entry name" value="Plug_dom"/>
</dbReference>
<evidence type="ECO:0000256" key="5">
    <source>
        <dbReference type="ARBA" id="ARBA00023077"/>
    </source>
</evidence>
<dbReference type="InterPro" id="IPR036942">
    <property type="entry name" value="Beta-barrel_TonB_sf"/>
</dbReference>
<comment type="similarity">
    <text evidence="8 9">Belongs to the TonB-dependent receptor family.</text>
</comment>